<proteinExistence type="predicted"/>
<name>A0A3G9JIJ8_9BACL</name>
<organism evidence="1 2">
    <name type="scientific">Paenibacillus baekrokdamisoli</name>
    <dbReference type="NCBI Taxonomy" id="1712516"/>
    <lineage>
        <taxon>Bacteria</taxon>
        <taxon>Bacillati</taxon>
        <taxon>Bacillota</taxon>
        <taxon>Bacilli</taxon>
        <taxon>Bacillales</taxon>
        <taxon>Paenibacillaceae</taxon>
        <taxon>Paenibacillus</taxon>
    </lineage>
</organism>
<keyword evidence="2" id="KW-1185">Reference proteome</keyword>
<dbReference type="Proteomes" id="UP000275368">
    <property type="component" value="Chromosome"/>
</dbReference>
<reference evidence="1 2" key="1">
    <citation type="submission" date="2018-11" db="EMBL/GenBank/DDBJ databases">
        <title>Complete genome sequence of Paenibacillus baekrokdamisoli strain KCTC 33723.</title>
        <authorList>
            <person name="Kang S.W."/>
            <person name="Lee K.C."/>
            <person name="Kim K.K."/>
            <person name="Kim J.S."/>
            <person name="Kim D.S."/>
            <person name="Ko S.H."/>
            <person name="Yang S.H."/>
            <person name="Lee J.S."/>
        </authorList>
    </citation>
    <scope>NUCLEOTIDE SEQUENCE [LARGE SCALE GENOMIC DNA]</scope>
    <source>
        <strain evidence="1 2">KCTC 33723</strain>
    </source>
</reference>
<dbReference type="KEGG" id="pbk:Back11_41490"/>
<accession>A0A3G9JIJ8</accession>
<sequence length="78" mass="8852">MLFTLSAYTLIVAQSYLKVAIHDLLTVSIAAGHSTVAIGFEKKRKKTKITKNRSIMVVSDHNRPVFYVTLKRYLGYSF</sequence>
<gene>
    <name evidence="1" type="ORF">Back11_41490</name>
</gene>
<dbReference type="EMBL" id="AP019308">
    <property type="protein sequence ID" value="BBH22804.1"/>
    <property type="molecule type" value="Genomic_DNA"/>
</dbReference>
<dbReference type="AlphaFoldDB" id="A0A3G9JIJ8"/>
<evidence type="ECO:0000313" key="2">
    <source>
        <dbReference type="Proteomes" id="UP000275368"/>
    </source>
</evidence>
<evidence type="ECO:0000313" key="1">
    <source>
        <dbReference type="EMBL" id="BBH22804.1"/>
    </source>
</evidence>
<protein>
    <submittedName>
        <fullName evidence="1">Uncharacterized protein</fullName>
    </submittedName>
</protein>